<accession>A0A8K0REI2</accession>
<protein>
    <submittedName>
        <fullName evidence="1">Uncharacterized protein</fullName>
    </submittedName>
</protein>
<evidence type="ECO:0000313" key="2">
    <source>
        <dbReference type="Proteomes" id="UP000813461"/>
    </source>
</evidence>
<reference evidence="1" key="1">
    <citation type="journal article" date="2021" name="Nat. Commun.">
        <title>Genetic determinants of endophytism in the Arabidopsis root mycobiome.</title>
        <authorList>
            <person name="Mesny F."/>
            <person name="Miyauchi S."/>
            <person name="Thiergart T."/>
            <person name="Pickel B."/>
            <person name="Atanasova L."/>
            <person name="Karlsson M."/>
            <person name="Huettel B."/>
            <person name="Barry K.W."/>
            <person name="Haridas S."/>
            <person name="Chen C."/>
            <person name="Bauer D."/>
            <person name="Andreopoulos W."/>
            <person name="Pangilinan J."/>
            <person name="LaButti K."/>
            <person name="Riley R."/>
            <person name="Lipzen A."/>
            <person name="Clum A."/>
            <person name="Drula E."/>
            <person name="Henrissat B."/>
            <person name="Kohler A."/>
            <person name="Grigoriev I.V."/>
            <person name="Martin F.M."/>
            <person name="Hacquard S."/>
        </authorList>
    </citation>
    <scope>NUCLEOTIDE SEQUENCE</scope>
    <source>
        <strain evidence="1">MPI-SDFR-AT-0120</strain>
    </source>
</reference>
<evidence type="ECO:0000313" key="1">
    <source>
        <dbReference type="EMBL" id="KAH7093045.1"/>
    </source>
</evidence>
<keyword evidence="2" id="KW-1185">Reference proteome</keyword>
<dbReference type="EMBL" id="JAGMVJ010000002">
    <property type="protein sequence ID" value="KAH7093045.1"/>
    <property type="molecule type" value="Genomic_DNA"/>
</dbReference>
<sequence length="268" mass="30480">MTRGMASTRTSTPKPVELIKVLVGPAGSSQPFILPRRQLEFYSPFLRHIIERITLSDTICLQLDDPAAFEILVNWMSWDTESPTCHQSAGKLQAKLRSEEDDGIMLAFKVWMLTHRLGGPCLVLRDECMRFLYEEHTAPMLGHNAREITPATALYVFESISSASELNNFVVAVLARVKRPWSSVDPGGAWDDVFEQVPELKTLVDAMWGLPREARIRQLQRMEKYMCTPGEVTPDWWQKQTVGGRTRKYAGSYVVAQRFAYIRISLNS</sequence>
<proteinExistence type="predicted"/>
<name>A0A8K0REI2_9PLEO</name>
<gene>
    <name evidence="1" type="ORF">FB567DRAFT_161915</name>
</gene>
<dbReference type="OrthoDB" id="3794213at2759"/>
<dbReference type="Proteomes" id="UP000813461">
    <property type="component" value="Unassembled WGS sequence"/>
</dbReference>
<dbReference type="AlphaFoldDB" id="A0A8K0REI2"/>
<comment type="caution">
    <text evidence="1">The sequence shown here is derived from an EMBL/GenBank/DDBJ whole genome shotgun (WGS) entry which is preliminary data.</text>
</comment>
<organism evidence="1 2">
    <name type="scientific">Paraphoma chrysanthemicola</name>
    <dbReference type="NCBI Taxonomy" id="798071"/>
    <lineage>
        <taxon>Eukaryota</taxon>
        <taxon>Fungi</taxon>
        <taxon>Dikarya</taxon>
        <taxon>Ascomycota</taxon>
        <taxon>Pezizomycotina</taxon>
        <taxon>Dothideomycetes</taxon>
        <taxon>Pleosporomycetidae</taxon>
        <taxon>Pleosporales</taxon>
        <taxon>Pleosporineae</taxon>
        <taxon>Phaeosphaeriaceae</taxon>
        <taxon>Paraphoma</taxon>
    </lineage>
</organism>